<accession>A0AAD6ZDZ0</accession>
<gene>
    <name evidence="1" type="ORF">DFH08DRAFT_1086309</name>
</gene>
<protein>
    <submittedName>
        <fullName evidence="1">Uncharacterized protein</fullName>
    </submittedName>
</protein>
<dbReference type="EMBL" id="JARIHO010000055">
    <property type="protein sequence ID" value="KAJ7318943.1"/>
    <property type="molecule type" value="Genomic_DNA"/>
</dbReference>
<dbReference type="CDD" id="cd21037">
    <property type="entry name" value="MLKL_NTD"/>
    <property type="match status" value="1"/>
</dbReference>
<name>A0AAD6ZDZ0_9AGAR</name>
<evidence type="ECO:0000313" key="1">
    <source>
        <dbReference type="EMBL" id="KAJ7318943.1"/>
    </source>
</evidence>
<dbReference type="Proteomes" id="UP001218218">
    <property type="component" value="Unassembled WGS sequence"/>
</dbReference>
<reference evidence="1" key="1">
    <citation type="submission" date="2023-03" db="EMBL/GenBank/DDBJ databases">
        <title>Massive genome expansion in bonnet fungi (Mycena s.s.) driven by repeated elements and novel gene families across ecological guilds.</title>
        <authorList>
            <consortium name="Lawrence Berkeley National Laboratory"/>
            <person name="Harder C.B."/>
            <person name="Miyauchi S."/>
            <person name="Viragh M."/>
            <person name="Kuo A."/>
            <person name="Thoen E."/>
            <person name="Andreopoulos B."/>
            <person name="Lu D."/>
            <person name="Skrede I."/>
            <person name="Drula E."/>
            <person name="Henrissat B."/>
            <person name="Morin E."/>
            <person name="Kohler A."/>
            <person name="Barry K."/>
            <person name="LaButti K."/>
            <person name="Morin E."/>
            <person name="Salamov A."/>
            <person name="Lipzen A."/>
            <person name="Mereny Z."/>
            <person name="Hegedus B."/>
            <person name="Baldrian P."/>
            <person name="Stursova M."/>
            <person name="Weitz H."/>
            <person name="Taylor A."/>
            <person name="Grigoriev I.V."/>
            <person name="Nagy L.G."/>
            <person name="Martin F."/>
            <person name="Kauserud H."/>
        </authorList>
    </citation>
    <scope>NUCLEOTIDE SEQUENCE</scope>
    <source>
        <strain evidence="1">CBHHK002</strain>
    </source>
</reference>
<dbReference type="AlphaFoldDB" id="A0AAD6ZDZ0"/>
<sequence length="490" mass="53321">MSPNKLAEVLTSAQRRRDLCQTTPTMHAYQRISILAVEVFRLTDDKDARKKVSALAAHAAKKTDALITNRVGLALSSEGKKALDEFERHSVPERGNKPSKVKFGLSALTFRHESARLKAQLDRVYQSLNSKARTRARDECILEVATLGTRVAGAVCEIPIPGLSFLKPVVGLAVLICDTAKTMNGNNIAAVALAHHAEEVTHSVVERAEKEQHGNNNAASVDKLRLTLEEIQAFLEHLKSRRRATAWLMAMKDKDRFAELNSALDRALVVFCCSQSIAITASVQRNTQELVTLAATVNRVEEGVERTITISFAGGEAKDGKEFQYAISRPPFSAGSSEQLLSLDDPEIPTCFAHFRCDHAYSRYYDGYCNTTSYSKAAETPTATPTSRGLRTLNLACHTCHATHTTTQVPRDGPGVMFSTSPDITAVRYSTYLLIKVSLAVAQSSDNPIAAVSGSSAYASPAGDCSPFIPGFVLGQIVLSQHYILEPELA</sequence>
<dbReference type="Gene3D" id="1.20.930.20">
    <property type="entry name" value="Adaptor protein Cbl, N-terminal domain"/>
    <property type="match status" value="1"/>
</dbReference>
<dbReference type="GO" id="GO:0007166">
    <property type="term" value="P:cell surface receptor signaling pathway"/>
    <property type="evidence" value="ECO:0007669"/>
    <property type="project" value="InterPro"/>
</dbReference>
<evidence type="ECO:0000313" key="2">
    <source>
        <dbReference type="Proteomes" id="UP001218218"/>
    </source>
</evidence>
<dbReference type="InterPro" id="IPR059179">
    <property type="entry name" value="MLKL-like_MCAfunc"/>
</dbReference>
<dbReference type="InterPro" id="IPR036537">
    <property type="entry name" value="Adaptor_Cbl_N_dom_sf"/>
</dbReference>
<organism evidence="1 2">
    <name type="scientific">Mycena albidolilacea</name>
    <dbReference type="NCBI Taxonomy" id="1033008"/>
    <lineage>
        <taxon>Eukaryota</taxon>
        <taxon>Fungi</taxon>
        <taxon>Dikarya</taxon>
        <taxon>Basidiomycota</taxon>
        <taxon>Agaricomycotina</taxon>
        <taxon>Agaricomycetes</taxon>
        <taxon>Agaricomycetidae</taxon>
        <taxon>Agaricales</taxon>
        <taxon>Marasmiineae</taxon>
        <taxon>Mycenaceae</taxon>
        <taxon>Mycena</taxon>
    </lineage>
</organism>
<proteinExistence type="predicted"/>
<keyword evidence="2" id="KW-1185">Reference proteome</keyword>
<comment type="caution">
    <text evidence="1">The sequence shown here is derived from an EMBL/GenBank/DDBJ whole genome shotgun (WGS) entry which is preliminary data.</text>
</comment>